<evidence type="ECO:0000313" key="11">
    <source>
        <dbReference type="EMBL" id="WNM23693.1"/>
    </source>
</evidence>
<dbReference type="GO" id="GO:0004038">
    <property type="term" value="F:allantoinase activity"/>
    <property type="evidence" value="ECO:0007669"/>
    <property type="project" value="UniProtKB-EC"/>
</dbReference>
<gene>
    <name evidence="12" type="primary">allB</name>
    <name evidence="11" type="ORF">RN606_10010</name>
    <name evidence="12" type="ORF">RN607_10010</name>
</gene>
<dbReference type="AlphaFoldDB" id="A0AA96J8S7"/>
<dbReference type="InterPro" id="IPR017593">
    <property type="entry name" value="Allantoinase"/>
</dbReference>
<evidence type="ECO:0000256" key="6">
    <source>
        <dbReference type="ARBA" id="ARBA00022631"/>
    </source>
</evidence>
<evidence type="ECO:0000256" key="4">
    <source>
        <dbReference type="ARBA" id="ARBA00011881"/>
    </source>
</evidence>
<dbReference type="RefSeq" id="WP_313496802.1">
    <property type="nucleotide sequence ID" value="NZ_CP134879.1"/>
</dbReference>
<dbReference type="Proteomes" id="UP001304125">
    <property type="component" value="Chromosome"/>
</dbReference>
<evidence type="ECO:0000256" key="9">
    <source>
        <dbReference type="ARBA" id="ARBA00022833"/>
    </source>
</evidence>
<comment type="pathway">
    <text evidence="2">Nitrogen metabolism; (S)-allantoin degradation; allantoate from (S)-allantoin: step 1/1.</text>
</comment>
<dbReference type="Pfam" id="PF01979">
    <property type="entry name" value="Amidohydro_1"/>
    <property type="match status" value="1"/>
</dbReference>
<dbReference type="EMBL" id="CP134880">
    <property type="protein sequence ID" value="WNM26532.1"/>
    <property type="molecule type" value="Genomic_DNA"/>
</dbReference>
<dbReference type="NCBIfam" id="TIGR03178">
    <property type="entry name" value="allantoinase"/>
    <property type="match status" value="1"/>
</dbReference>
<dbReference type="GO" id="GO:0050897">
    <property type="term" value="F:cobalt ion binding"/>
    <property type="evidence" value="ECO:0007669"/>
    <property type="project" value="InterPro"/>
</dbReference>
<organism evidence="12">
    <name type="scientific">Demequina capsici</name>
    <dbReference type="NCBI Taxonomy" id="3075620"/>
    <lineage>
        <taxon>Bacteria</taxon>
        <taxon>Bacillati</taxon>
        <taxon>Actinomycetota</taxon>
        <taxon>Actinomycetes</taxon>
        <taxon>Micrococcales</taxon>
        <taxon>Demequinaceae</taxon>
        <taxon>Demequina</taxon>
    </lineage>
</organism>
<dbReference type="PANTHER" id="PTHR43668:SF2">
    <property type="entry name" value="ALLANTOINASE"/>
    <property type="match status" value="1"/>
</dbReference>
<dbReference type="InterPro" id="IPR032466">
    <property type="entry name" value="Metal_Hydrolase"/>
</dbReference>
<evidence type="ECO:0000313" key="13">
    <source>
        <dbReference type="Proteomes" id="UP001304125"/>
    </source>
</evidence>
<proteinExistence type="inferred from homology"/>
<dbReference type="EMBL" id="CP134879">
    <property type="protein sequence ID" value="WNM23693.1"/>
    <property type="molecule type" value="Genomic_DNA"/>
</dbReference>
<dbReference type="PANTHER" id="PTHR43668">
    <property type="entry name" value="ALLANTOINASE"/>
    <property type="match status" value="1"/>
</dbReference>
<dbReference type="Gene3D" id="3.20.20.140">
    <property type="entry name" value="Metal-dependent hydrolases"/>
    <property type="match status" value="1"/>
</dbReference>
<comment type="similarity">
    <text evidence="3">Belongs to the metallo-dependent hydrolases superfamily. Allantoinase family.</text>
</comment>
<accession>A0AA96J8S7</accession>
<dbReference type="SUPFAM" id="SSF51556">
    <property type="entry name" value="Metallo-dependent hydrolases"/>
    <property type="match status" value="1"/>
</dbReference>
<evidence type="ECO:0000256" key="1">
    <source>
        <dbReference type="ARBA" id="ARBA00001947"/>
    </source>
</evidence>
<evidence type="ECO:0000256" key="8">
    <source>
        <dbReference type="ARBA" id="ARBA00022801"/>
    </source>
</evidence>
<dbReference type="GO" id="GO:0006145">
    <property type="term" value="P:purine nucleobase catabolic process"/>
    <property type="evidence" value="ECO:0007669"/>
    <property type="project" value="TreeGrafter"/>
</dbReference>
<dbReference type="FunFam" id="3.20.20.140:FF:000032">
    <property type="entry name" value="Allantoinase Dal1"/>
    <property type="match status" value="1"/>
</dbReference>
<dbReference type="InterPro" id="IPR011059">
    <property type="entry name" value="Metal-dep_hydrolase_composite"/>
</dbReference>
<keyword evidence="9" id="KW-0862">Zinc</keyword>
<reference evidence="12 13" key="1">
    <citation type="submission" date="2023-09" db="EMBL/GenBank/DDBJ databases">
        <title>Demequina sp. a novel bacteria isolated from Capsicum annuum.</title>
        <authorList>
            <person name="Humaira Z."/>
            <person name="Lee J."/>
            <person name="Cho D."/>
        </authorList>
    </citation>
    <scope>NUCLEOTIDE SEQUENCE</scope>
    <source>
        <strain evidence="11 13">OYTSA14</strain>
        <strain evidence="12">PMTSA13</strain>
    </source>
</reference>
<keyword evidence="13" id="KW-1185">Reference proteome</keyword>
<dbReference type="GO" id="GO:0005737">
    <property type="term" value="C:cytoplasm"/>
    <property type="evidence" value="ECO:0007669"/>
    <property type="project" value="TreeGrafter"/>
</dbReference>
<evidence type="ECO:0000256" key="3">
    <source>
        <dbReference type="ARBA" id="ARBA00010368"/>
    </source>
</evidence>
<dbReference type="InterPro" id="IPR050138">
    <property type="entry name" value="DHOase/Allantoinase_Hydrolase"/>
</dbReference>
<dbReference type="EC" id="3.5.2.5" evidence="5"/>
<feature type="domain" description="Amidohydrolase-related" evidence="10">
    <location>
        <begin position="54"/>
        <end position="402"/>
    </location>
</feature>
<keyword evidence="8 12" id="KW-0378">Hydrolase</keyword>
<dbReference type="GO" id="GO:0008270">
    <property type="term" value="F:zinc ion binding"/>
    <property type="evidence" value="ECO:0007669"/>
    <property type="project" value="InterPro"/>
</dbReference>
<dbReference type="GO" id="GO:0000256">
    <property type="term" value="P:allantoin catabolic process"/>
    <property type="evidence" value="ECO:0007669"/>
    <property type="project" value="InterPro"/>
</dbReference>
<dbReference type="SUPFAM" id="SSF51338">
    <property type="entry name" value="Composite domain of metallo-dependent hydrolases"/>
    <property type="match status" value="1"/>
</dbReference>
<evidence type="ECO:0000313" key="12">
    <source>
        <dbReference type="EMBL" id="WNM26532.1"/>
    </source>
</evidence>
<name>A0AA96J8S7_9MICO</name>
<dbReference type="InterPro" id="IPR006680">
    <property type="entry name" value="Amidohydro-rel"/>
</dbReference>
<evidence type="ECO:0000256" key="2">
    <source>
        <dbReference type="ARBA" id="ARBA00004968"/>
    </source>
</evidence>
<dbReference type="Proteomes" id="UP001303408">
    <property type="component" value="Chromosome"/>
</dbReference>
<sequence>MLDVDLVIRAPRALIDGEVRSASVAVDGGVVVGIGPMAAPWNAADEVTLGDDQVLLPGVVDTHVHVNEPGRTEWEGFASATAAAAAGGVTTIIDMPLNSIPPTTTVEALALKRAVAAQKARVDVGFWGGAIPDSLGGLRLLHDAGVFGFKCFLAPSGVDEFPHLGPAQLRVAMEEIAAFDGRLIVHAEDPGHLHDGIAPGSDPVAFAATRPDSAEVSAIEAVIGGVRDTGVRAHILHLSSAAALPEIRAAKAEGLPLTVETCPHYLTFDAAHIPAGGTQYKCCPPIRDEANREALWEALADGTIDLIASDHSPATADLKLAGHGDFAQAWGGIAGLEVSLSAVWTGASARGHELVDVMRWMSEATAAWAGLDSKGGIAIGKDADLVAFAPDDERVVHATDLHHKNPVTAFDGHVLRGVARVTWLRGTVVHGPGAIEGAAGRLLTRP</sequence>
<evidence type="ECO:0000256" key="5">
    <source>
        <dbReference type="ARBA" id="ARBA00012863"/>
    </source>
</evidence>
<comment type="subunit">
    <text evidence="4">Homotetramer.</text>
</comment>
<evidence type="ECO:0000256" key="7">
    <source>
        <dbReference type="ARBA" id="ARBA00022723"/>
    </source>
</evidence>
<comment type="cofactor">
    <cofactor evidence="1">
        <name>Zn(2+)</name>
        <dbReference type="ChEBI" id="CHEBI:29105"/>
    </cofactor>
</comment>
<dbReference type="KEGG" id="dcp:RN607_10010"/>
<keyword evidence="7" id="KW-0479">Metal-binding</keyword>
<protein>
    <recommendedName>
        <fullName evidence="5">allantoinase</fullName>
        <ecNumber evidence="5">3.5.2.5</ecNumber>
    </recommendedName>
</protein>
<evidence type="ECO:0000259" key="10">
    <source>
        <dbReference type="Pfam" id="PF01979"/>
    </source>
</evidence>
<accession>A0AA96F5T7</accession>
<keyword evidence="6" id="KW-0659">Purine metabolism</keyword>